<dbReference type="OrthoDB" id="6262491at2759"/>
<dbReference type="SUPFAM" id="SSF50978">
    <property type="entry name" value="WD40 repeat-like"/>
    <property type="match status" value="1"/>
</dbReference>
<reference evidence="5 6" key="1">
    <citation type="submission" date="2016-07" db="EMBL/GenBank/DDBJ databases">
        <title>Pervasive Adenine N6-methylation of Active Genes in Fungi.</title>
        <authorList>
            <consortium name="DOE Joint Genome Institute"/>
            <person name="Mondo S.J."/>
            <person name="Dannebaum R.O."/>
            <person name="Kuo R.C."/>
            <person name="Labutti K."/>
            <person name="Haridas S."/>
            <person name="Kuo A."/>
            <person name="Salamov A."/>
            <person name="Ahrendt S.R."/>
            <person name="Lipzen A."/>
            <person name="Sullivan W."/>
            <person name="Andreopoulos W.B."/>
            <person name="Clum A."/>
            <person name="Lindquist E."/>
            <person name="Daum C."/>
            <person name="Ramamoorthy G.K."/>
            <person name="Gryganskyi A."/>
            <person name="Culley D."/>
            <person name="Magnuson J.K."/>
            <person name="James T.Y."/>
            <person name="O'Malley M.A."/>
            <person name="Stajich J.E."/>
            <person name="Spatafora J.W."/>
            <person name="Visel A."/>
            <person name="Grigoriev I.V."/>
        </authorList>
    </citation>
    <scope>NUCLEOTIDE SEQUENCE [LARGE SCALE GENOMIC DNA]</scope>
    <source>
        <strain evidence="5 6">NRRL 3301</strain>
    </source>
</reference>
<gene>
    <name evidence="5" type="ORF">DM01DRAFT_1022231</name>
</gene>
<name>A0A1X2GJW9_9FUNG</name>
<dbReference type="Pfam" id="PF00400">
    <property type="entry name" value="WD40"/>
    <property type="match status" value="5"/>
</dbReference>
<dbReference type="CDD" id="cd00200">
    <property type="entry name" value="WD40"/>
    <property type="match status" value="1"/>
</dbReference>
<feature type="repeat" description="WD" evidence="3">
    <location>
        <begin position="200"/>
        <end position="240"/>
    </location>
</feature>
<dbReference type="EMBL" id="MCGT01000011">
    <property type="protein sequence ID" value="ORX55556.1"/>
    <property type="molecule type" value="Genomic_DNA"/>
</dbReference>
<dbReference type="PRINTS" id="PR00320">
    <property type="entry name" value="GPROTEINBRPT"/>
</dbReference>
<keyword evidence="2" id="KW-0677">Repeat</keyword>
<dbReference type="InterPro" id="IPR015943">
    <property type="entry name" value="WD40/YVTN_repeat-like_dom_sf"/>
</dbReference>
<dbReference type="InterPro" id="IPR036322">
    <property type="entry name" value="WD40_repeat_dom_sf"/>
</dbReference>
<dbReference type="PANTHER" id="PTHR19879:SF9">
    <property type="entry name" value="TRANSCRIPTION INITIATION FACTOR TFIID SUBUNIT 5"/>
    <property type="match status" value="1"/>
</dbReference>
<feature type="compositionally biased region" description="Acidic residues" evidence="4">
    <location>
        <begin position="340"/>
        <end position="354"/>
    </location>
</feature>
<dbReference type="SMART" id="SM00320">
    <property type="entry name" value="WD40"/>
    <property type="match status" value="6"/>
</dbReference>
<dbReference type="Gene3D" id="2.130.10.10">
    <property type="entry name" value="YVTN repeat-like/Quinoprotein amine dehydrogenase"/>
    <property type="match status" value="2"/>
</dbReference>
<evidence type="ECO:0000256" key="3">
    <source>
        <dbReference type="PROSITE-ProRule" id="PRU00221"/>
    </source>
</evidence>
<evidence type="ECO:0000313" key="5">
    <source>
        <dbReference type="EMBL" id="ORX55556.1"/>
    </source>
</evidence>
<dbReference type="InterPro" id="IPR019775">
    <property type="entry name" value="WD40_repeat_CS"/>
</dbReference>
<dbReference type="InterPro" id="IPR020472">
    <property type="entry name" value="WD40_PAC1"/>
</dbReference>
<feature type="repeat" description="WD" evidence="3">
    <location>
        <begin position="240"/>
        <end position="279"/>
    </location>
</feature>
<feature type="repeat" description="WD" evidence="3">
    <location>
        <begin position="119"/>
        <end position="158"/>
    </location>
</feature>
<evidence type="ECO:0000313" key="6">
    <source>
        <dbReference type="Proteomes" id="UP000242146"/>
    </source>
</evidence>
<dbReference type="AlphaFoldDB" id="A0A1X2GJW9"/>
<comment type="caution">
    <text evidence="5">The sequence shown here is derived from an EMBL/GenBank/DDBJ whole genome shotgun (WGS) entry which is preliminary data.</text>
</comment>
<keyword evidence="6" id="KW-1185">Reference proteome</keyword>
<keyword evidence="1 3" id="KW-0853">WD repeat</keyword>
<dbReference type="InterPro" id="IPR001680">
    <property type="entry name" value="WD40_rpt"/>
</dbReference>
<evidence type="ECO:0000256" key="4">
    <source>
        <dbReference type="SAM" id="MobiDB-lite"/>
    </source>
</evidence>
<dbReference type="PROSITE" id="PS50082">
    <property type="entry name" value="WD_REPEATS_2"/>
    <property type="match status" value="4"/>
</dbReference>
<protein>
    <submittedName>
        <fullName evidence="5">WD40 repeat-like protein</fullName>
    </submittedName>
</protein>
<feature type="repeat" description="WD" evidence="3">
    <location>
        <begin position="77"/>
        <end position="118"/>
    </location>
</feature>
<evidence type="ECO:0000256" key="2">
    <source>
        <dbReference type="ARBA" id="ARBA00022737"/>
    </source>
</evidence>
<organism evidence="5 6">
    <name type="scientific">Hesseltinella vesiculosa</name>
    <dbReference type="NCBI Taxonomy" id="101127"/>
    <lineage>
        <taxon>Eukaryota</taxon>
        <taxon>Fungi</taxon>
        <taxon>Fungi incertae sedis</taxon>
        <taxon>Mucoromycota</taxon>
        <taxon>Mucoromycotina</taxon>
        <taxon>Mucoromycetes</taxon>
        <taxon>Mucorales</taxon>
        <taxon>Cunninghamellaceae</taxon>
        <taxon>Hesseltinella</taxon>
    </lineage>
</organism>
<feature type="region of interest" description="Disordered" evidence="4">
    <location>
        <begin position="329"/>
        <end position="354"/>
    </location>
</feature>
<sequence length="354" mass="39450">MANVTNNAGFFFQTDAELAKEKEKQAKCNYTVGDAMQLSTKALDLKVVQQGKYAFVAESGSMAKRIHLDTKKVGKIYRGHAAPVTSIALSQDGEVLWTGSWDKTIKKWDTKSGECLATLQGHSDFVKCLEVVGNRLYSGSADTDIRQWDVNTHECLAVMKHHGRSVERLVAAPPGYLYSASSDRSIVRWDLTTLEVNKIYEGHETNVTCLVISPEDDLWSGSADKTARRWNPETGEVDTVLQHSERVKSITLLGPYVVTGCSDDNIYVWDIASGKLKHTLEGHFDEVGCLGAFGSVVYSASLDNSLRRWTMTPAALAKYEEEARMRKMKIEPKADGPQMTEDEERELMELLEDD</sequence>
<dbReference type="PROSITE" id="PS50294">
    <property type="entry name" value="WD_REPEATS_REGION"/>
    <property type="match status" value="3"/>
</dbReference>
<evidence type="ECO:0000256" key="1">
    <source>
        <dbReference type="ARBA" id="ARBA00022574"/>
    </source>
</evidence>
<accession>A0A1X2GJW9</accession>
<dbReference type="PANTHER" id="PTHR19879">
    <property type="entry name" value="TRANSCRIPTION INITIATION FACTOR TFIID"/>
    <property type="match status" value="1"/>
</dbReference>
<proteinExistence type="predicted"/>
<dbReference type="Proteomes" id="UP000242146">
    <property type="component" value="Unassembled WGS sequence"/>
</dbReference>
<dbReference type="PROSITE" id="PS00678">
    <property type="entry name" value="WD_REPEATS_1"/>
    <property type="match status" value="1"/>
</dbReference>
<dbReference type="STRING" id="101127.A0A1X2GJW9"/>